<evidence type="ECO:0000256" key="1">
    <source>
        <dbReference type="SAM" id="MobiDB-lite"/>
    </source>
</evidence>
<evidence type="ECO:0000313" key="2">
    <source>
        <dbReference type="EMBL" id="MPM93162.1"/>
    </source>
</evidence>
<name>A0A645DXV2_9ZZZZ</name>
<feature type="compositionally biased region" description="Gly residues" evidence="1">
    <location>
        <begin position="35"/>
        <end position="45"/>
    </location>
</feature>
<sequence length="233" mass="24444">MPGPAERAGPDERAVGEVAHHRDGERRAEQHEGQRPGGAGRGGDLCGEDADGHEEDRIGGQDAAQDGGPGGRQLFDDQPEEGHQAQHQGGEPRGDHGDRRRGEPTDGGAAQQLRPTGVFLGAGVADGQQDPDHGIDERAGRGQGPRLQAAHGGLEDRPAQRQLGRVGHRRGGEGGQRLRGGVTDPYARHQSDGEQGHDGHPGGQQDPVPAQDEPQHRAEPDPSITGHRTASDS</sequence>
<protein>
    <submittedName>
        <fullName evidence="2">Uncharacterized protein</fullName>
    </submittedName>
</protein>
<feature type="compositionally biased region" description="Basic and acidic residues" evidence="1">
    <location>
        <begin position="130"/>
        <end position="140"/>
    </location>
</feature>
<gene>
    <name evidence="2" type="ORF">SDC9_140298</name>
</gene>
<feature type="compositionally biased region" description="Basic and acidic residues" evidence="1">
    <location>
        <begin position="8"/>
        <end position="34"/>
    </location>
</feature>
<feature type="compositionally biased region" description="Basic and acidic residues" evidence="1">
    <location>
        <begin position="186"/>
        <end position="200"/>
    </location>
</feature>
<reference evidence="2" key="1">
    <citation type="submission" date="2019-08" db="EMBL/GenBank/DDBJ databases">
        <authorList>
            <person name="Kucharzyk K."/>
            <person name="Murdoch R.W."/>
            <person name="Higgins S."/>
            <person name="Loffler F."/>
        </authorList>
    </citation>
    <scope>NUCLEOTIDE SEQUENCE</scope>
</reference>
<dbReference type="EMBL" id="VSSQ01040004">
    <property type="protein sequence ID" value="MPM93162.1"/>
    <property type="molecule type" value="Genomic_DNA"/>
</dbReference>
<comment type="caution">
    <text evidence="2">The sequence shown here is derived from an EMBL/GenBank/DDBJ whole genome shotgun (WGS) entry which is preliminary data.</text>
</comment>
<dbReference type="AlphaFoldDB" id="A0A645DXV2"/>
<accession>A0A645DXV2</accession>
<feature type="region of interest" description="Disordered" evidence="1">
    <location>
        <begin position="1"/>
        <end position="233"/>
    </location>
</feature>
<proteinExistence type="predicted"/>
<feature type="compositionally biased region" description="Basic and acidic residues" evidence="1">
    <location>
        <begin position="80"/>
        <end position="104"/>
    </location>
</feature>
<organism evidence="2">
    <name type="scientific">bioreactor metagenome</name>
    <dbReference type="NCBI Taxonomy" id="1076179"/>
    <lineage>
        <taxon>unclassified sequences</taxon>
        <taxon>metagenomes</taxon>
        <taxon>ecological metagenomes</taxon>
    </lineage>
</organism>